<comment type="subcellular location">
    <subcellularLocation>
        <location evidence="2">Cytoplasm</location>
    </subcellularLocation>
    <subcellularLocation>
        <location evidence="1">Nucleus</location>
    </subcellularLocation>
</comment>
<evidence type="ECO:0000256" key="4">
    <source>
        <dbReference type="ARBA" id="ARBA00023242"/>
    </source>
</evidence>
<evidence type="ECO:0000313" key="5">
    <source>
        <dbReference type="EMBL" id="KLO08784.1"/>
    </source>
</evidence>
<dbReference type="GO" id="GO:0005681">
    <property type="term" value="C:spliceosomal complex"/>
    <property type="evidence" value="ECO:0007669"/>
    <property type="project" value="TreeGrafter"/>
</dbReference>
<evidence type="ECO:0000313" key="6">
    <source>
        <dbReference type="Proteomes" id="UP000053477"/>
    </source>
</evidence>
<dbReference type="InterPro" id="IPR011993">
    <property type="entry name" value="PH-like_dom_sf"/>
</dbReference>
<dbReference type="GO" id="GO:0005829">
    <property type="term" value="C:cytosol"/>
    <property type="evidence" value="ECO:0007669"/>
    <property type="project" value="TreeGrafter"/>
</dbReference>
<keyword evidence="6" id="KW-1185">Reference proteome</keyword>
<keyword evidence="3" id="KW-0963">Cytoplasm</keyword>
<reference evidence="5 6" key="1">
    <citation type="submission" date="2015-04" db="EMBL/GenBank/DDBJ databases">
        <title>Complete genome sequence of Schizopora paradoxa KUC8140, a cosmopolitan wood degrader in East Asia.</title>
        <authorList>
            <consortium name="DOE Joint Genome Institute"/>
            <person name="Min B."/>
            <person name="Park H."/>
            <person name="Jang Y."/>
            <person name="Kim J.-J."/>
            <person name="Kim K.H."/>
            <person name="Pangilinan J."/>
            <person name="Lipzen A."/>
            <person name="Riley R."/>
            <person name="Grigoriev I.V."/>
            <person name="Spatafora J.W."/>
            <person name="Choi I.-G."/>
        </authorList>
    </citation>
    <scope>NUCLEOTIDE SEQUENCE [LARGE SCALE GENOMIC DNA]</scope>
    <source>
        <strain evidence="5 6">KUC8140</strain>
    </source>
</reference>
<keyword evidence="4" id="KW-0539">Nucleus</keyword>
<organism evidence="5 6">
    <name type="scientific">Schizopora paradoxa</name>
    <dbReference type="NCBI Taxonomy" id="27342"/>
    <lineage>
        <taxon>Eukaryota</taxon>
        <taxon>Fungi</taxon>
        <taxon>Dikarya</taxon>
        <taxon>Basidiomycota</taxon>
        <taxon>Agaricomycotina</taxon>
        <taxon>Agaricomycetes</taxon>
        <taxon>Hymenochaetales</taxon>
        <taxon>Schizoporaceae</taxon>
        <taxon>Schizopora</taxon>
    </lineage>
</organism>
<evidence type="ECO:0000256" key="3">
    <source>
        <dbReference type="ARBA" id="ARBA00022490"/>
    </source>
</evidence>
<dbReference type="InterPro" id="IPR039924">
    <property type="entry name" value="ICln/Lot5/Saf5"/>
</dbReference>
<dbReference type="GO" id="GO:0034715">
    <property type="term" value="C:pICln-Sm protein complex"/>
    <property type="evidence" value="ECO:0007669"/>
    <property type="project" value="TreeGrafter"/>
</dbReference>
<dbReference type="Proteomes" id="UP000053477">
    <property type="component" value="Unassembled WGS sequence"/>
</dbReference>
<dbReference type="PANTHER" id="PTHR21399:SF0">
    <property type="entry name" value="METHYLOSOME SUBUNIT PICLN"/>
    <property type="match status" value="1"/>
</dbReference>
<dbReference type="InParanoid" id="A0A0H2RAD5"/>
<sequence>MPVYTIIDSVPTFISPEEHQERTSETPNSFSDIPPVLRHREENVSAVLDPVVEGFSPAEGESLKGTLFVLESALIFMVEENKGLKVEYRAISLHAVSRSETGEQHIYCQLEEPFDENAVSSKEDEDSEMLELKLIPQNSGSLDSIFEALSACAALHPDPMNDSDDDMGLGDDDAFVDADVDPSELITGEGEGPELTEAGRVRSDFINDTRYRPY</sequence>
<dbReference type="Pfam" id="PF03517">
    <property type="entry name" value="Voldacs"/>
    <property type="match status" value="1"/>
</dbReference>
<protein>
    <recommendedName>
        <fullName evidence="7">Regulator of volume decrease after cellular swelling-domain-containing protein</fullName>
    </recommendedName>
</protein>
<name>A0A0H2RAD5_9AGAM</name>
<dbReference type="GO" id="GO:0045292">
    <property type="term" value="P:mRNA cis splicing, via spliceosome"/>
    <property type="evidence" value="ECO:0007669"/>
    <property type="project" value="TreeGrafter"/>
</dbReference>
<dbReference type="EMBL" id="KQ086077">
    <property type="protein sequence ID" value="KLO08784.1"/>
    <property type="molecule type" value="Genomic_DNA"/>
</dbReference>
<evidence type="ECO:0000256" key="2">
    <source>
        <dbReference type="ARBA" id="ARBA00004496"/>
    </source>
</evidence>
<dbReference type="OrthoDB" id="19714at2759"/>
<evidence type="ECO:0008006" key="7">
    <source>
        <dbReference type="Google" id="ProtNLM"/>
    </source>
</evidence>
<proteinExistence type="predicted"/>
<dbReference type="STRING" id="27342.A0A0H2RAD5"/>
<dbReference type="AlphaFoldDB" id="A0A0H2RAD5"/>
<dbReference type="Gene3D" id="2.30.29.30">
    <property type="entry name" value="Pleckstrin-homology domain (PH domain)/Phosphotyrosine-binding domain (PTB)"/>
    <property type="match status" value="1"/>
</dbReference>
<evidence type="ECO:0000256" key="1">
    <source>
        <dbReference type="ARBA" id="ARBA00004123"/>
    </source>
</evidence>
<accession>A0A0H2RAD5</accession>
<dbReference type="PANTHER" id="PTHR21399">
    <property type="entry name" value="CHLORIDE CONDUCTANCE REGULATORY PROTEIN ICLN"/>
    <property type="match status" value="1"/>
</dbReference>
<dbReference type="GO" id="GO:0000387">
    <property type="term" value="P:spliceosomal snRNP assembly"/>
    <property type="evidence" value="ECO:0007669"/>
    <property type="project" value="TreeGrafter"/>
</dbReference>
<gene>
    <name evidence="5" type="ORF">SCHPADRAFT_880108</name>
</gene>